<name>A0ABS2GNK0_9FIRM</name>
<accession>A0ABS2GNK0</accession>
<gene>
    <name evidence="1" type="ORF">H9X81_05710</name>
</gene>
<keyword evidence="2" id="KW-1185">Reference proteome</keyword>
<dbReference type="EMBL" id="JACSNR010000005">
    <property type="protein sequence ID" value="MBM6923186.1"/>
    <property type="molecule type" value="Genomic_DNA"/>
</dbReference>
<dbReference type="Proteomes" id="UP000724149">
    <property type="component" value="Unassembled WGS sequence"/>
</dbReference>
<proteinExistence type="predicted"/>
<evidence type="ECO:0000313" key="1">
    <source>
        <dbReference type="EMBL" id="MBM6923186.1"/>
    </source>
</evidence>
<sequence>MTCSNNSCNSCSSIWGSCNRCSSCGCNSGCSSSSGCYGSCGCSSCSGSSRSGSCGCSSCTAHTGCSGSCGCNNGCSSGCNGSCNGNCTYTQLRVTIPASGVCKVCCSGIAINSVNTALISGRYVTSVSYTATMDYIDRCGCRRTATTTQTTQVYLPESCMRFTNVCARVVRRNAVNNCCGAGICAVLQVCCR</sequence>
<reference evidence="1 2" key="1">
    <citation type="journal article" date="2021" name="Sci. Rep.">
        <title>The distribution of antibiotic resistance genes in chicken gut microbiota commensals.</title>
        <authorList>
            <person name="Juricova H."/>
            <person name="Matiasovicova J."/>
            <person name="Kubasova T."/>
            <person name="Cejkova D."/>
            <person name="Rychlik I."/>
        </authorList>
    </citation>
    <scope>NUCLEOTIDE SEQUENCE [LARGE SCALE GENOMIC DNA]</scope>
    <source>
        <strain evidence="1 2">An564</strain>
    </source>
</reference>
<organism evidence="1 2">
    <name type="scientific">Hydrogenoanaerobacterium saccharovorans</name>
    <dbReference type="NCBI Taxonomy" id="474960"/>
    <lineage>
        <taxon>Bacteria</taxon>
        <taxon>Bacillati</taxon>
        <taxon>Bacillota</taxon>
        <taxon>Clostridia</taxon>
        <taxon>Eubacteriales</taxon>
        <taxon>Oscillospiraceae</taxon>
        <taxon>Hydrogenoanaerobacterium</taxon>
    </lineage>
</organism>
<protein>
    <submittedName>
        <fullName evidence="1">Uncharacterized protein</fullName>
    </submittedName>
</protein>
<comment type="caution">
    <text evidence="1">The sequence shown here is derived from an EMBL/GenBank/DDBJ whole genome shotgun (WGS) entry which is preliminary data.</text>
</comment>
<dbReference type="RefSeq" id="WP_204720480.1">
    <property type="nucleotide sequence ID" value="NZ_JACSNR010000005.1"/>
</dbReference>
<evidence type="ECO:0000313" key="2">
    <source>
        <dbReference type="Proteomes" id="UP000724149"/>
    </source>
</evidence>